<organism evidence="2 3">
    <name type="scientific">Australozyma saopauloensis</name>
    <dbReference type="NCBI Taxonomy" id="291208"/>
    <lineage>
        <taxon>Eukaryota</taxon>
        <taxon>Fungi</taxon>
        <taxon>Dikarya</taxon>
        <taxon>Ascomycota</taxon>
        <taxon>Saccharomycotina</taxon>
        <taxon>Pichiomycetes</taxon>
        <taxon>Metschnikowiaceae</taxon>
        <taxon>Australozyma</taxon>
    </lineage>
</organism>
<dbReference type="Proteomes" id="UP001338582">
    <property type="component" value="Chromosome 2"/>
</dbReference>
<dbReference type="RefSeq" id="XP_062876742.1">
    <property type="nucleotide sequence ID" value="XM_063020672.1"/>
</dbReference>
<dbReference type="KEGG" id="asau:88172695"/>
<evidence type="ECO:0000313" key="2">
    <source>
        <dbReference type="EMBL" id="WPK24359.1"/>
    </source>
</evidence>
<feature type="domain" description="NAD(P)-binding" evidence="1">
    <location>
        <begin position="4"/>
        <end position="339"/>
    </location>
</feature>
<evidence type="ECO:0000259" key="1">
    <source>
        <dbReference type="Pfam" id="PF16363"/>
    </source>
</evidence>
<dbReference type="GeneID" id="88172695"/>
<dbReference type="Gene3D" id="3.90.25.10">
    <property type="entry name" value="UDP-galactose 4-epimerase, domain 1"/>
    <property type="match status" value="1"/>
</dbReference>
<evidence type="ECO:0000313" key="3">
    <source>
        <dbReference type="Proteomes" id="UP001338582"/>
    </source>
</evidence>
<dbReference type="InterPro" id="IPR036291">
    <property type="entry name" value="NAD(P)-bd_dom_sf"/>
</dbReference>
<dbReference type="GO" id="GO:0009225">
    <property type="term" value="P:nucleotide-sugar metabolic process"/>
    <property type="evidence" value="ECO:0007669"/>
    <property type="project" value="UniProtKB-ARBA"/>
</dbReference>
<dbReference type="AlphaFoldDB" id="A0AAX4H7I0"/>
<dbReference type="InterPro" id="IPR016040">
    <property type="entry name" value="NAD(P)-bd_dom"/>
</dbReference>
<dbReference type="FunFam" id="3.40.50.720:FF:000304">
    <property type="entry name" value="UDP-glucose 4,6-dehydratase"/>
    <property type="match status" value="1"/>
</dbReference>
<keyword evidence="3" id="KW-1185">Reference proteome</keyword>
<name>A0AAX4H7I0_9ASCO</name>
<dbReference type="EMBL" id="CP138895">
    <property type="protein sequence ID" value="WPK24359.1"/>
    <property type="molecule type" value="Genomic_DNA"/>
</dbReference>
<dbReference type="SUPFAM" id="SSF51735">
    <property type="entry name" value="NAD(P)-binding Rossmann-fold domains"/>
    <property type="match status" value="1"/>
</dbReference>
<protein>
    <recommendedName>
        <fullName evidence="1">NAD(P)-binding domain-containing protein</fullName>
    </recommendedName>
</protein>
<sequence>MHFIVTGGAGFIGSHMVCYLLDEYPHCHVTCIDRLSYATKYLSKNLAMWCDLPRYNFKEMDLADGADETIFSECKDEEDVTILHFAAESCVDRSYIDPLFFTRNNIFAMQNVLEAYRKRVEGHPDRQKTHCMVHISTDEVYGEQKHTDTVTEDSLLFPSNPYSATKAACDLILHSYIKSFNDLRISIIRSNNVYGPGQYPEKLISKTLEALKHVDRDGFLPESWKVPIHGTGDCQRSYLHVRDFVAAVILIERNARDTEAFGQIFNVGVKEEIKNRDLVYSICSMYMKLRFEKEQISEQEFVTFVKDRCYNDARYSLDLEKIHSLGWAPRITFEEGISELVQSIIP</sequence>
<dbReference type="Pfam" id="PF16363">
    <property type="entry name" value="GDP_Man_Dehyd"/>
    <property type="match status" value="1"/>
</dbReference>
<gene>
    <name evidence="2" type="ORF">PUMCH_001630</name>
</gene>
<reference evidence="2 3" key="1">
    <citation type="submission" date="2023-10" db="EMBL/GenBank/DDBJ databases">
        <title>Draft Genome Sequence of Candida saopaulonensis from a very Premature Infant with Sepsis.</title>
        <authorList>
            <person name="Ning Y."/>
            <person name="Dai R."/>
            <person name="Xiao M."/>
            <person name="Xu Y."/>
            <person name="Yan Q."/>
            <person name="Zhang L."/>
        </authorList>
    </citation>
    <scope>NUCLEOTIDE SEQUENCE [LARGE SCALE GENOMIC DNA]</scope>
    <source>
        <strain evidence="2 3">19XY460</strain>
    </source>
</reference>
<accession>A0AAX4H7I0</accession>
<dbReference type="PANTHER" id="PTHR43000">
    <property type="entry name" value="DTDP-D-GLUCOSE 4,6-DEHYDRATASE-RELATED"/>
    <property type="match status" value="1"/>
</dbReference>
<dbReference type="Gene3D" id="3.40.50.720">
    <property type="entry name" value="NAD(P)-binding Rossmann-like Domain"/>
    <property type="match status" value="1"/>
</dbReference>
<proteinExistence type="predicted"/>